<gene>
    <name evidence="1" type="ORF">HanXRQr2_Chr03g0126621</name>
</gene>
<reference evidence="1" key="1">
    <citation type="journal article" date="2017" name="Nature">
        <title>The sunflower genome provides insights into oil metabolism, flowering and Asterid evolution.</title>
        <authorList>
            <person name="Badouin H."/>
            <person name="Gouzy J."/>
            <person name="Grassa C.J."/>
            <person name="Murat F."/>
            <person name="Staton S.E."/>
            <person name="Cottret L."/>
            <person name="Lelandais-Briere C."/>
            <person name="Owens G.L."/>
            <person name="Carrere S."/>
            <person name="Mayjonade B."/>
            <person name="Legrand L."/>
            <person name="Gill N."/>
            <person name="Kane N.C."/>
            <person name="Bowers J.E."/>
            <person name="Hubner S."/>
            <person name="Bellec A."/>
            <person name="Berard A."/>
            <person name="Berges H."/>
            <person name="Blanchet N."/>
            <person name="Boniface M.C."/>
            <person name="Brunel D."/>
            <person name="Catrice O."/>
            <person name="Chaidir N."/>
            <person name="Claudel C."/>
            <person name="Donnadieu C."/>
            <person name="Faraut T."/>
            <person name="Fievet G."/>
            <person name="Helmstetter N."/>
            <person name="King M."/>
            <person name="Knapp S.J."/>
            <person name="Lai Z."/>
            <person name="Le Paslier M.C."/>
            <person name="Lippi Y."/>
            <person name="Lorenzon L."/>
            <person name="Mandel J.R."/>
            <person name="Marage G."/>
            <person name="Marchand G."/>
            <person name="Marquand E."/>
            <person name="Bret-Mestries E."/>
            <person name="Morien E."/>
            <person name="Nambeesan S."/>
            <person name="Nguyen T."/>
            <person name="Pegot-Espagnet P."/>
            <person name="Pouilly N."/>
            <person name="Raftis F."/>
            <person name="Sallet E."/>
            <person name="Schiex T."/>
            <person name="Thomas J."/>
            <person name="Vandecasteele C."/>
            <person name="Vares D."/>
            <person name="Vear F."/>
            <person name="Vautrin S."/>
            <person name="Crespi M."/>
            <person name="Mangin B."/>
            <person name="Burke J.M."/>
            <person name="Salse J."/>
            <person name="Munos S."/>
            <person name="Vincourt P."/>
            <person name="Rieseberg L.H."/>
            <person name="Langlade N.B."/>
        </authorList>
    </citation>
    <scope>NUCLEOTIDE SEQUENCE</scope>
    <source>
        <tissue evidence="1">Leaves</tissue>
    </source>
</reference>
<dbReference type="PANTHER" id="PTHR31920">
    <property type="entry name" value="B3 DOMAIN-CONTAINING"/>
    <property type="match status" value="1"/>
</dbReference>
<dbReference type="EMBL" id="MNCJ02000318">
    <property type="protein sequence ID" value="KAF5815753.1"/>
    <property type="molecule type" value="Genomic_DNA"/>
</dbReference>
<dbReference type="Gramene" id="mRNA:HanXRQr2_Chr03g0126621">
    <property type="protein sequence ID" value="mRNA:HanXRQr2_Chr03g0126621"/>
    <property type="gene ID" value="HanXRQr2_Chr03g0126621"/>
</dbReference>
<proteinExistence type="predicted"/>
<dbReference type="PANTHER" id="PTHR31920:SF101">
    <property type="entry name" value="DNA-BINDING PSEUDOBARREL DOMAIN-CONTAINING PROTEIN-RELATED"/>
    <property type="match status" value="1"/>
</dbReference>
<evidence type="ECO:0000313" key="2">
    <source>
        <dbReference type="Proteomes" id="UP000215914"/>
    </source>
</evidence>
<evidence type="ECO:0000313" key="1">
    <source>
        <dbReference type="EMBL" id="KAF5815753.1"/>
    </source>
</evidence>
<protein>
    <recommendedName>
        <fullName evidence="3">DNA-binding pseudobarrel domain-containing protein</fullName>
    </recommendedName>
</protein>
<dbReference type="AlphaFoldDB" id="A0A9K3NY56"/>
<accession>A0A9K3NY56</accession>
<comment type="caution">
    <text evidence="1">The sequence shown here is derived from an EMBL/GenBank/DDBJ whole genome shotgun (WGS) entry which is preliminary data.</text>
</comment>
<reference evidence="1" key="2">
    <citation type="submission" date="2020-06" db="EMBL/GenBank/DDBJ databases">
        <title>Helianthus annuus Genome sequencing and assembly Release 2.</title>
        <authorList>
            <person name="Gouzy J."/>
            <person name="Langlade N."/>
            <person name="Munos S."/>
        </authorList>
    </citation>
    <scope>NUCLEOTIDE SEQUENCE</scope>
    <source>
        <tissue evidence="1">Leaves</tissue>
    </source>
</reference>
<organism evidence="1 2">
    <name type="scientific">Helianthus annuus</name>
    <name type="common">Common sunflower</name>
    <dbReference type="NCBI Taxonomy" id="4232"/>
    <lineage>
        <taxon>Eukaryota</taxon>
        <taxon>Viridiplantae</taxon>
        <taxon>Streptophyta</taxon>
        <taxon>Embryophyta</taxon>
        <taxon>Tracheophyta</taxon>
        <taxon>Spermatophyta</taxon>
        <taxon>Magnoliopsida</taxon>
        <taxon>eudicotyledons</taxon>
        <taxon>Gunneridae</taxon>
        <taxon>Pentapetalae</taxon>
        <taxon>asterids</taxon>
        <taxon>campanulids</taxon>
        <taxon>Asterales</taxon>
        <taxon>Asteraceae</taxon>
        <taxon>Asteroideae</taxon>
        <taxon>Heliantheae alliance</taxon>
        <taxon>Heliantheae</taxon>
        <taxon>Helianthus</taxon>
    </lineage>
</organism>
<sequence length="172" mass="19190">MIHTVDGRLFNVSLSAGKGKLFFFHSWSNVVEHLRLTKGCLVVFNPVDSTMFKLTSFVDGVSRGSFWTYLLPPSSHFYVIPECILPKVYDYSSNDVISTVIIDNKMFKVAIETSDGKVGFTVGIDMIVSLLQLKAGCILLFTKGFGNFFHLKIFGKNGVEMNFPDVDVDEVS</sequence>
<evidence type="ECO:0008006" key="3">
    <source>
        <dbReference type="Google" id="ProtNLM"/>
    </source>
</evidence>
<name>A0A9K3NY56_HELAN</name>
<keyword evidence="2" id="KW-1185">Reference proteome</keyword>
<dbReference type="Proteomes" id="UP000215914">
    <property type="component" value="Unassembled WGS sequence"/>
</dbReference>
<dbReference type="InterPro" id="IPR050655">
    <property type="entry name" value="Plant_B3_domain"/>
</dbReference>